<keyword evidence="17" id="KW-0464">Manganese</keyword>
<dbReference type="InterPro" id="IPR036116">
    <property type="entry name" value="FN3_sf"/>
</dbReference>
<protein>
    <recommendedName>
        <fullName evidence="3">receptor protein-tyrosine kinase</fullName>
        <ecNumber evidence="3">2.7.10.1</ecNumber>
    </recommendedName>
</protein>
<evidence type="ECO:0000256" key="9">
    <source>
        <dbReference type="ARBA" id="ARBA00022737"/>
    </source>
</evidence>
<dbReference type="Gene3D" id="1.10.510.10">
    <property type="entry name" value="Transferase(Phosphotransferase) domain 1"/>
    <property type="match status" value="1"/>
</dbReference>
<dbReference type="PROSITE" id="PS50011">
    <property type="entry name" value="PROTEIN_KINASE_DOM"/>
    <property type="match status" value="1"/>
</dbReference>
<keyword evidence="23" id="KW-1185">Reference proteome</keyword>
<dbReference type="InterPro" id="IPR000719">
    <property type="entry name" value="Prot_kinase_dom"/>
</dbReference>
<dbReference type="GO" id="GO:0051897">
    <property type="term" value="P:positive regulation of phosphatidylinositol 3-kinase/protein kinase B signal transduction"/>
    <property type="evidence" value="ECO:0007669"/>
    <property type="project" value="TreeGrafter"/>
</dbReference>
<dbReference type="InterPro" id="IPR001245">
    <property type="entry name" value="Ser-Thr/Tyr_kinase_cat_dom"/>
</dbReference>
<keyword evidence="13 19" id="KW-1133">Transmembrane helix</keyword>
<evidence type="ECO:0000256" key="5">
    <source>
        <dbReference type="ARBA" id="ARBA00022679"/>
    </source>
</evidence>
<feature type="domain" description="Protein kinase" evidence="20">
    <location>
        <begin position="729"/>
        <end position="989"/>
    </location>
</feature>
<evidence type="ECO:0000256" key="19">
    <source>
        <dbReference type="SAM" id="Phobius"/>
    </source>
</evidence>
<dbReference type="InterPro" id="IPR003961">
    <property type="entry name" value="FN3_dom"/>
</dbReference>
<evidence type="ECO:0000256" key="10">
    <source>
        <dbReference type="ARBA" id="ARBA00022741"/>
    </source>
</evidence>
<keyword evidence="8" id="KW-0732">Signal</keyword>
<keyword evidence="7 19" id="KW-0812">Transmembrane</keyword>
<dbReference type="GO" id="GO:0042593">
    <property type="term" value="P:glucose homeostasis"/>
    <property type="evidence" value="ECO:0007669"/>
    <property type="project" value="TreeGrafter"/>
</dbReference>
<dbReference type="EMBL" id="OV725077">
    <property type="protein sequence ID" value="CAH1392457.1"/>
    <property type="molecule type" value="Genomic_DNA"/>
</dbReference>
<dbReference type="SUPFAM" id="SSF49265">
    <property type="entry name" value="Fibronectin type III"/>
    <property type="match status" value="2"/>
</dbReference>
<dbReference type="InterPro" id="IPR002011">
    <property type="entry name" value="Tyr_kinase_rcpt_2_CS"/>
</dbReference>
<reference evidence="22" key="1">
    <citation type="submission" date="2022-01" db="EMBL/GenBank/DDBJ databases">
        <authorList>
            <person name="King R."/>
        </authorList>
    </citation>
    <scope>NUCLEOTIDE SEQUENCE</scope>
</reference>
<organism evidence="22 23">
    <name type="scientific">Nezara viridula</name>
    <name type="common">Southern green stink bug</name>
    <name type="synonym">Cimex viridulus</name>
    <dbReference type="NCBI Taxonomy" id="85310"/>
    <lineage>
        <taxon>Eukaryota</taxon>
        <taxon>Metazoa</taxon>
        <taxon>Ecdysozoa</taxon>
        <taxon>Arthropoda</taxon>
        <taxon>Hexapoda</taxon>
        <taxon>Insecta</taxon>
        <taxon>Pterygota</taxon>
        <taxon>Neoptera</taxon>
        <taxon>Paraneoptera</taxon>
        <taxon>Hemiptera</taxon>
        <taxon>Heteroptera</taxon>
        <taxon>Panheteroptera</taxon>
        <taxon>Pentatomomorpha</taxon>
        <taxon>Pentatomoidea</taxon>
        <taxon>Pentatomidae</taxon>
        <taxon>Pentatominae</taxon>
        <taxon>Nezara</taxon>
    </lineage>
</organism>
<dbReference type="InterPro" id="IPR013783">
    <property type="entry name" value="Ig-like_fold"/>
</dbReference>
<evidence type="ECO:0000256" key="2">
    <source>
        <dbReference type="ARBA" id="ARBA00004479"/>
    </source>
</evidence>
<evidence type="ECO:0000256" key="1">
    <source>
        <dbReference type="ARBA" id="ARBA00001936"/>
    </source>
</evidence>
<dbReference type="Gene3D" id="3.30.200.20">
    <property type="entry name" value="Phosphorylase Kinase, domain 1"/>
    <property type="match status" value="1"/>
</dbReference>
<keyword evidence="6" id="KW-0165">Cleavage on pair of basic residues</keyword>
<dbReference type="PROSITE" id="PS00239">
    <property type="entry name" value="RECEPTOR_TYR_KIN_II"/>
    <property type="match status" value="1"/>
</dbReference>
<dbReference type="PANTHER" id="PTHR24416">
    <property type="entry name" value="TYROSINE-PROTEIN KINASE RECEPTOR"/>
    <property type="match status" value="1"/>
</dbReference>
<dbReference type="OrthoDB" id="5809444at2759"/>
<keyword evidence="14 19" id="KW-0472">Membrane</keyword>
<dbReference type="FunFam" id="1.10.510.10:FF:000554">
    <property type="entry name" value="Predicted protein"/>
    <property type="match status" value="1"/>
</dbReference>
<dbReference type="PANTHER" id="PTHR24416:SF525">
    <property type="entry name" value="INSULIN-LIKE RECEPTOR"/>
    <property type="match status" value="1"/>
</dbReference>
<dbReference type="GO" id="GO:0005524">
    <property type="term" value="F:ATP binding"/>
    <property type="evidence" value="ECO:0007669"/>
    <property type="project" value="UniProtKB-KW"/>
</dbReference>
<evidence type="ECO:0000256" key="3">
    <source>
        <dbReference type="ARBA" id="ARBA00011902"/>
    </source>
</evidence>
<dbReference type="Pfam" id="PF07714">
    <property type="entry name" value="PK_Tyr_Ser-Thr"/>
    <property type="match status" value="1"/>
</dbReference>
<evidence type="ECO:0000256" key="7">
    <source>
        <dbReference type="ARBA" id="ARBA00022692"/>
    </source>
</evidence>
<dbReference type="Gene3D" id="3.80.20.20">
    <property type="entry name" value="Receptor L-domain"/>
    <property type="match status" value="1"/>
</dbReference>
<keyword evidence="4" id="KW-0597">Phosphoprotein</keyword>
<evidence type="ECO:0000256" key="13">
    <source>
        <dbReference type="ARBA" id="ARBA00022989"/>
    </source>
</evidence>
<keyword evidence="12" id="KW-0067">ATP-binding</keyword>
<dbReference type="Gene3D" id="2.60.40.10">
    <property type="entry name" value="Immunoglobulins"/>
    <property type="match status" value="3"/>
</dbReference>
<dbReference type="CDD" id="cd00063">
    <property type="entry name" value="FN3"/>
    <property type="match status" value="3"/>
</dbReference>
<evidence type="ECO:0000256" key="14">
    <source>
        <dbReference type="ARBA" id="ARBA00023136"/>
    </source>
</evidence>
<evidence type="ECO:0000256" key="17">
    <source>
        <dbReference type="ARBA" id="ARBA00023211"/>
    </source>
</evidence>
<dbReference type="PROSITE" id="PS50853">
    <property type="entry name" value="FN3"/>
    <property type="match status" value="1"/>
</dbReference>
<feature type="domain" description="Fibronectin type-III" evidence="21">
    <location>
        <begin position="565"/>
        <end position="664"/>
    </location>
</feature>
<keyword evidence="11" id="KW-0418">Kinase</keyword>
<evidence type="ECO:0000256" key="11">
    <source>
        <dbReference type="ARBA" id="ARBA00022777"/>
    </source>
</evidence>
<keyword evidence="10" id="KW-0547">Nucleotide-binding</keyword>
<evidence type="ECO:0000256" key="6">
    <source>
        <dbReference type="ARBA" id="ARBA00022685"/>
    </source>
</evidence>
<dbReference type="GO" id="GO:0043560">
    <property type="term" value="F:insulin receptor substrate binding"/>
    <property type="evidence" value="ECO:0007669"/>
    <property type="project" value="TreeGrafter"/>
</dbReference>
<dbReference type="SUPFAM" id="SSF52058">
    <property type="entry name" value="L domain-like"/>
    <property type="match status" value="1"/>
</dbReference>
<evidence type="ECO:0000256" key="15">
    <source>
        <dbReference type="ARBA" id="ARBA00023137"/>
    </source>
</evidence>
<gene>
    <name evidence="22" type="ORF">NEZAVI_LOCUS3270</name>
</gene>
<keyword evidence="16" id="KW-0325">Glycoprotein</keyword>
<dbReference type="Pfam" id="PF01030">
    <property type="entry name" value="Recep_L_domain"/>
    <property type="match status" value="1"/>
</dbReference>
<evidence type="ECO:0000256" key="8">
    <source>
        <dbReference type="ARBA" id="ARBA00022729"/>
    </source>
</evidence>
<dbReference type="GO" id="GO:0043410">
    <property type="term" value="P:positive regulation of MAPK cascade"/>
    <property type="evidence" value="ECO:0007669"/>
    <property type="project" value="TreeGrafter"/>
</dbReference>
<accession>A0A9P0EC89</accession>
<dbReference type="SMART" id="SM00220">
    <property type="entry name" value="S_TKc"/>
    <property type="match status" value="1"/>
</dbReference>
<dbReference type="InterPro" id="IPR020635">
    <property type="entry name" value="Tyr_kinase_cat_dom"/>
</dbReference>
<dbReference type="PRINTS" id="PR00109">
    <property type="entry name" value="TYRKINASE"/>
</dbReference>
<dbReference type="GO" id="GO:0005899">
    <property type="term" value="C:insulin receptor complex"/>
    <property type="evidence" value="ECO:0007669"/>
    <property type="project" value="TreeGrafter"/>
</dbReference>
<dbReference type="AlphaFoldDB" id="A0A9P0EC89"/>
<dbReference type="InterPro" id="IPR000494">
    <property type="entry name" value="Rcpt_L-dom"/>
</dbReference>
<dbReference type="SUPFAM" id="SSF56112">
    <property type="entry name" value="Protein kinase-like (PK-like)"/>
    <property type="match status" value="1"/>
</dbReference>
<comment type="cofactor">
    <cofactor evidence="1">
        <name>Mn(2+)</name>
        <dbReference type="ChEBI" id="CHEBI:29035"/>
    </cofactor>
</comment>
<keyword evidence="15" id="KW-0829">Tyrosine-protein kinase</keyword>
<dbReference type="InterPro" id="IPR036941">
    <property type="entry name" value="Rcpt_L-dom_sf"/>
</dbReference>
<dbReference type="GO" id="GO:0005009">
    <property type="term" value="F:insulin receptor activity"/>
    <property type="evidence" value="ECO:0007669"/>
    <property type="project" value="TreeGrafter"/>
</dbReference>
<dbReference type="InterPro" id="IPR011009">
    <property type="entry name" value="Kinase-like_dom_sf"/>
</dbReference>
<evidence type="ECO:0000259" key="21">
    <source>
        <dbReference type="PROSITE" id="PS50853"/>
    </source>
</evidence>
<keyword evidence="5" id="KW-0808">Transferase</keyword>
<evidence type="ECO:0000256" key="4">
    <source>
        <dbReference type="ARBA" id="ARBA00022553"/>
    </source>
</evidence>
<feature type="transmembrane region" description="Helical" evidence="19">
    <location>
        <begin position="669"/>
        <end position="694"/>
    </location>
</feature>
<keyword evidence="9" id="KW-0677">Repeat</keyword>
<evidence type="ECO:0000313" key="23">
    <source>
        <dbReference type="Proteomes" id="UP001152798"/>
    </source>
</evidence>
<dbReference type="EC" id="2.7.10.1" evidence="3"/>
<evidence type="ECO:0000259" key="20">
    <source>
        <dbReference type="PROSITE" id="PS50011"/>
    </source>
</evidence>
<dbReference type="GO" id="GO:0030424">
    <property type="term" value="C:axon"/>
    <property type="evidence" value="ECO:0007669"/>
    <property type="project" value="TreeGrafter"/>
</dbReference>
<dbReference type="SMART" id="SM00060">
    <property type="entry name" value="FN3"/>
    <property type="match status" value="3"/>
</dbReference>
<evidence type="ECO:0000256" key="16">
    <source>
        <dbReference type="ARBA" id="ARBA00023180"/>
    </source>
</evidence>
<evidence type="ECO:0000313" key="22">
    <source>
        <dbReference type="EMBL" id="CAH1392457.1"/>
    </source>
</evidence>
<comment type="subcellular location">
    <subcellularLocation>
        <location evidence="2">Membrane</location>
        <topology evidence="2">Single-pass type I membrane protein</topology>
    </subcellularLocation>
</comment>
<sequence>MNNTLLRPGKTETKENWFVWESLCVNSCPRGLERDQLLGCKKCPGRCEMYCKGANVESIQSAQQLRYCTHINGSLVIQLRSGNQSFIQKELEENLGHIEEIMGFLKIVRSFPLANLNFLMNLRVIHSSKIFSDPMNLSFIMLENQNLQTIWDWDNRPAKRNFTIRSGRLFSHYNPSLCLKHIYELGKIAGIEKITNSEVAKESNGNKFACNIIDLNIKIHFRNSTSITILIGPPKFRDSENQENYLLRYLAYYIKAAFKNVTADYETNECGTYRWSVDDVMNYPEKNSTKGVYHTLTNLEPNTQYAIFVKTYTIESTGGQSTILYETTLPSKPTPPVELHGASFFSDSILLDWEPPQRKNGHISEYIVTGFPRDEETKMLNDLDFCLESLRDTLSNKKPEVTTILPEFKTQIGVEKHDCCEDEEPIIKLEQPEPICQNKNLKEAKVASPFINSKEDASCEKYFYSLLENNILKTENHLNRRYVDYKKKFVNDLDDVKKKNHLFTIYEVVPGNRTNITIKNLDHFMLYTFEVRACREMDPAEEMITDKERCSTSSTVTIRALPKLGADDISWLVAQVNNRSVQLKWDVPSKPNLMIFAFDIEYRRTDIPNFRPIIDCVKVHDYRTKGSYYLHGLDIGQYSVRVRAVSLAGVGNFTEYKFISIYEFSSKNIILIVVGVAICIIVVAALAASVAFFWKRITMRSEILIASVNPEYLGLPVVDEEWELPRERIQVLRELKRGNFGIVCEGILLPEEKRVAVKKVVETAGDRDCVAFLNEAAVMKRFTSAYHIVKLIGIVSRDWPQLVVMEMMHHGDLKTYLRECRNIKPPLPQQMLLMAAQIADGMAFMERSKHVHRDLAARNCMIREDLVVKIGDFGMARDIYETDYYRKGNKGLLPIRWMAPESLNDGIFSSKSDAWSYGIVLWEMATLASQPYQGMSNEQVLAHVVSGNKLDLPPIYPKPFKTLMLWCWKWKPKFRPSFLQILGELHEYTTKGFREVSYYDSPEGREALEALSCELQHGRLELTANTASASFHTANENTALSVRN</sequence>
<dbReference type="Proteomes" id="UP001152798">
    <property type="component" value="Chromosome 1"/>
</dbReference>
<proteinExistence type="predicted"/>
<comment type="catalytic activity">
    <reaction evidence="18">
        <text>L-tyrosyl-[protein] + ATP = O-phospho-L-tyrosyl-[protein] + ADP + H(+)</text>
        <dbReference type="Rhea" id="RHEA:10596"/>
        <dbReference type="Rhea" id="RHEA-COMP:10136"/>
        <dbReference type="Rhea" id="RHEA-COMP:20101"/>
        <dbReference type="ChEBI" id="CHEBI:15378"/>
        <dbReference type="ChEBI" id="CHEBI:30616"/>
        <dbReference type="ChEBI" id="CHEBI:46858"/>
        <dbReference type="ChEBI" id="CHEBI:61978"/>
        <dbReference type="ChEBI" id="CHEBI:456216"/>
        <dbReference type="EC" id="2.7.10.1"/>
    </reaction>
</comment>
<dbReference type="InterPro" id="IPR050122">
    <property type="entry name" value="RTK"/>
</dbReference>
<evidence type="ECO:0000256" key="18">
    <source>
        <dbReference type="ARBA" id="ARBA00051243"/>
    </source>
</evidence>
<dbReference type="SMART" id="SM00219">
    <property type="entry name" value="TyrKc"/>
    <property type="match status" value="1"/>
</dbReference>
<evidence type="ECO:0000256" key="12">
    <source>
        <dbReference type="ARBA" id="ARBA00022840"/>
    </source>
</evidence>
<name>A0A9P0EC89_NEZVI</name>